<keyword evidence="6" id="KW-1185">Reference proteome</keyword>
<dbReference type="CDD" id="cd01852">
    <property type="entry name" value="AIG1"/>
    <property type="match status" value="1"/>
</dbReference>
<dbReference type="RefSeq" id="XP_030635229.1">
    <property type="nucleotide sequence ID" value="XM_030779369.1"/>
</dbReference>
<dbReference type="InterPro" id="IPR045058">
    <property type="entry name" value="GIMA/IAN/Toc"/>
</dbReference>
<dbReference type="InterPro" id="IPR006703">
    <property type="entry name" value="G_AIG1"/>
</dbReference>
<dbReference type="SUPFAM" id="SSF52540">
    <property type="entry name" value="P-loop containing nucleoside triphosphate hydrolases"/>
    <property type="match status" value="1"/>
</dbReference>
<proteinExistence type="inferred from homology"/>
<evidence type="ECO:0000313" key="7">
    <source>
        <dbReference type="RefSeq" id="XP_030635229.1"/>
    </source>
</evidence>
<name>A0A6J2VU18_CHACN</name>
<evidence type="ECO:0000256" key="4">
    <source>
        <dbReference type="SAM" id="Phobius"/>
    </source>
</evidence>
<gene>
    <name evidence="7" type="primary">LOC115816416</name>
</gene>
<dbReference type="Gene3D" id="3.40.50.300">
    <property type="entry name" value="P-loop containing nucleotide triphosphate hydrolases"/>
    <property type="match status" value="1"/>
</dbReference>
<dbReference type="InParanoid" id="A0A6J2VU18"/>
<keyword evidence="4" id="KW-1133">Transmembrane helix</keyword>
<keyword evidence="4" id="KW-0812">Transmembrane</keyword>
<protein>
    <submittedName>
        <fullName evidence="7">GTPase IMAP family member 9-like</fullName>
    </submittedName>
</protein>
<dbReference type="OrthoDB" id="425923at2759"/>
<dbReference type="PROSITE" id="PS51720">
    <property type="entry name" value="G_AIG1"/>
    <property type="match status" value="1"/>
</dbReference>
<keyword evidence="4" id="KW-0472">Membrane</keyword>
<reference evidence="7" key="1">
    <citation type="submission" date="2025-08" db="UniProtKB">
        <authorList>
            <consortium name="RefSeq"/>
        </authorList>
    </citation>
    <scope>IDENTIFICATION</scope>
</reference>
<dbReference type="Proteomes" id="UP000504632">
    <property type="component" value="Chromosome 7"/>
</dbReference>
<keyword evidence="3" id="KW-0342">GTP-binding</keyword>
<feature type="transmembrane region" description="Helical" evidence="4">
    <location>
        <begin position="262"/>
        <end position="293"/>
    </location>
</feature>
<dbReference type="PANTHER" id="PTHR10903:SF62">
    <property type="entry name" value="GTPASE IMAP FAMILY MEMBER 4-LIKE-RELATED"/>
    <property type="match status" value="1"/>
</dbReference>
<dbReference type="PANTHER" id="PTHR10903">
    <property type="entry name" value="GTPASE, IMAP FAMILY MEMBER-RELATED"/>
    <property type="match status" value="1"/>
</dbReference>
<evidence type="ECO:0000313" key="6">
    <source>
        <dbReference type="Proteomes" id="UP000504632"/>
    </source>
</evidence>
<dbReference type="GO" id="GO:0005525">
    <property type="term" value="F:GTP binding"/>
    <property type="evidence" value="ECO:0007669"/>
    <property type="project" value="UniProtKB-KW"/>
</dbReference>
<sequence length="376" mass="41161">MFAHLKETLFLNKITSLHKGALSEYRIVLLGKTGVGKSSFGNSILGKRAFDTNFSSASTTNSCKSESDSRCGMNISIIDTPGFFDTRNDENLKSEIVKCITECSPGPHAFLIVLRVDRYTVQEEEVVQKILTTFGKDALRYAVVVFTHGDDLGEGQTIDEFVQENEKLKELVRDCGGRCHVLDNKYWKHPQDDYRNNSVQIEKLLNTIKTMVSENKGCYTNEMLQKVEEDIKTEERKIVASGTSLRKDKIREWAKKIVCNKLLIKAAGITTGALLGALFGLIASVTLVVLLIWKVLPHINGALVGSVPVAGVAAGGIVGVATLAGAVEGAVVGYKAAKNAKTVCEAAKYAKDSNIDNAKVMFNEVYKLKPEHLKKA</sequence>
<dbReference type="AlphaFoldDB" id="A0A6J2VU18"/>
<dbReference type="InterPro" id="IPR027417">
    <property type="entry name" value="P-loop_NTPase"/>
</dbReference>
<organism evidence="6 7">
    <name type="scientific">Chanos chanos</name>
    <name type="common">Milkfish</name>
    <name type="synonym">Mugil chanos</name>
    <dbReference type="NCBI Taxonomy" id="29144"/>
    <lineage>
        <taxon>Eukaryota</taxon>
        <taxon>Metazoa</taxon>
        <taxon>Chordata</taxon>
        <taxon>Craniata</taxon>
        <taxon>Vertebrata</taxon>
        <taxon>Euteleostomi</taxon>
        <taxon>Actinopterygii</taxon>
        <taxon>Neopterygii</taxon>
        <taxon>Teleostei</taxon>
        <taxon>Ostariophysi</taxon>
        <taxon>Gonorynchiformes</taxon>
        <taxon>Chanidae</taxon>
        <taxon>Chanos</taxon>
    </lineage>
</organism>
<evidence type="ECO:0000256" key="3">
    <source>
        <dbReference type="ARBA" id="ARBA00023134"/>
    </source>
</evidence>
<dbReference type="Pfam" id="PF04548">
    <property type="entry name" value="AIG1"/>
    <property type="match status" value="1"/>
</dbReference>
<feature type="domain" description="AIG1-type G" evidence="5">
    <location>
        <begin position="22"/>
        <end position="228"/>
    </location>
</feature>
<keyword evidence="2" id="KW-0547">Nucleotide-binding</keyword>
<comment type="similarity">
    <text evidence="1">Belongs to the TRAFAC class TrmE-Era-EngA-EngB-Septin-like GTPase superfamily. AIG1/Toc34/Toc159-like paraseptin GTPase family. IAN subfamily.</text>
</comment>
<evidence type="ECO:0000256" key="1">
    <source>
        <dbReference type="ARBA" id="ARBA00008535"/>
    </source>
</evidence>
<evidence type="ECO:0000256" key="2">
    <source>
        <dbReference type="ARBA" id="ARBA00022741"/>
    </source>
</evidence>
<evidence type="ECO:0000259" key="5">
    <source>
        <dbReference type="PROSITE" id="PS51720"/>
    </source>
</evidence>
<dbReference type="GeneID" id="115816416"/>
<feature type="transmembrane region" description="Helical" evidence="4">
    <location>
        <begin position="305"/>
        <end position="331"/>
    </location>
</feature>
<accession>A0A6J2VU18</accession>
<dbReference type="FunFam" id="3.40.50.300:FF:000366">
    <property type="entry name" value="GTPase, IMAP family member 2"/>
    <property type="match status" value="1"/>
</dbReference>